<evidence type="ECO:0000313" key="12">
    <source>
        <dbReference type="Proteomes" id="UP000467636"/>
    </source>
</evidence>
<evidence type="ECO:0000256" key="5">
    <source>
        <dbReference type="ARBA" id="ARBA00022989"/>
    </source>
</evidence>
<feature type="transmembrane region" description="Helical" evidence="9">
    <location>
        <begin position="339"/>
        <end position="361"/>
    </location>
</feature>
<evidence type="ECO:0000256" key="8">
    <source>
        <dbReference type="SAM" id="MobiDB-lite"/>
    </source>
</evidence>
<feature type="transmembrane region" description="Helical" evidence="9">
    <location>
        <begin position="138"/>
        <end position="155"/>
    </location>
</feature>
<comment type="similarity">
    <text evidence="2">Belongs to the CPA3 antiporters (TC 2.A.63) subunit D family.</text>
</comment>
<evidence type="ECO:0000256" key="9">
    <source>
        <dbReference type="SAM" id="Phobius"/>
    </source>
</evidence>
<name>A0AAD1HVU4_9MYCO</name>
<gene>
    <name evidence="11" type="ORF">MTER_10150</name>
</gene>
<evidence type="ECO:0000256" key="3">
    <source>
        <dbReference type="ARBA" id="ARBA00022475"/>
    </source>
</evidence>
<feature type="transmembrane region" description="Helical" evidence="9">
    <location>
        <begin position="37"/>
        <end position="65"/>
    </location>
</feature>
<feature type="transmembrane region" description="Helical" evidence="9">
    <location>
        <begin position="85"/>
        <end position="103"/>
    </location>
</feature>
<evidence type="ECO:0000256" key="7">
    <source>
        <dbReference type="RuleBase" id="RU000320"/>
    </source>
</evidence>
<feature type="transmembrane region" description="Helical" evidence="9">
    <location>
        <begin position="245"/>
        <end position="268"/>
    </location>
</feature>
<evidence type="ECO:0000256" key="4">
    <source>
        <dbReference type="ARBA" id="ARBA00022692"/>
    </source>
</evidence>
<organism evidence="11 12">
    <name type="scientific">Mycolicibacter terrae</name>
    <dbReference type="NCBI Taxonomy" id="1788"/>
    <lineage>
        <taxon>Bacteria</taxon>
        <taxon>Bacillati</taxon>
        <taxon>Actinomycetota</taxon>
        <taxon>Actinomycetes</taxon>
        <taxon>Mycobacteriales</taxon>
        <taxon>Mycobacteriaceae</taxon>
        <taxon>Mycolicibacter</taxon>
    </lineage>
</organism>
<feature type="transmembrane region" description="Helical" evidence="9">
    <location>
        <begin position="477"/>
        <end position="497"/>
    </location>
</feature>
<dbReference type="InterPro" id="IPR001750">
    <property type="entry name" value="ND/Mrp_TM"/>
</dbReference>
<evidence type="ECO:0000256" key="2">
    <source>
        <dbReference type="ARBA" id="ARBA00005346"/>
    </source>
</evidence>
<dbReference type="AlphaFoldDB" id="A0AAD1HVU4"/>
<dbReference type="RefSeq" id="WP_197701530.1">
    <property type="nucleotide sequence ID" value="NZ_AP022564.1"/>
</dbReference>
<dbReference type="GO" id="GO:0005886">
    <property type="term" value="C:plasma membrane"/>
    <property type="evidence" value="ECO:0007669"/>
    <property type="project" value="UniProtKB-SubCell"/>
</dbReference>
<evidence type="ECO:0000256" key="1">
    <source>
        <dbReference type="ARBA" id="ARBA00004651"/>
    </source>
</evidence>
<feature type="transmembrane region" description="Helical" evidence="9">
    <location>
        <begin position="575"/>
        <end position="592"/>
    </location>
</feature>
<feature type="transmembrane region" description="Helical" evidence="9">
    <location>
        <begin position="283"/>
        <end position="305"/>
    </location>
</feature>
<feature type="region of interest" description="Disordered" evidence="8">
    <location>
        <begin position="448"/>
        <end position="470"/>
    </location>
</feature>
<dbReference type="InterPro" id="IPR050586">
    <property type="entry name" value="CPA3_Na-H_Antiporter_D"/>
</dbReference>
<keyword evidence="3" id="KW-1003">Cell membrane</keyword>
<feature type="transmembrane region" description="Helical" evidence="9">
    <location>
        <begin position="214"/>
        <end position="233"/>
    </location>
</feature>
<proteinExistence type="inferred from homology"/>
<feature type="transmembrane region" description="Helical" evidence="9">
    <location>
        <begin position="312"/>
        <end position="333"/>
    </location>
</feature>
<feature type="transmembrane region" description="Helical" evidence="9">
    <location>
        <begin position="381"/>
        <end position="399"/>
    </location>
</feature>
<reference evidence="11 12" key="1">
    <citation type="journal article" date="2019" name="Emerg. Microbes Infect.">
        <title>Comprehensive subspecies identification of 175 nontuberculous mycobacteria species based on 7547 genomic profiles.</title>
        <authorList>
            <person name="Matsumoto Y."/>
            <person name="Kinjo T."/>
            <person name="Motooka D."/>
            <person name="Nabeya D."/>
            <person name="Jung N."/>
            <person name="Uechi K."/>
            <person name="Horii T."/>
            <person name="Iida T."/>
            <person name="Fujita J."/>
            <person name="Nakamura S."/>
        </authorList>
    </citation>
    <scope>NUCLEOTIDE SEQUENCE [LARGE SCALE GENOMIC DNA]</scope>
    <source>
        <strain evidence="11 12">JCM 12143</strain>
    </source>
</reference>
<feature type="transmembrane region" description="Helical" evidence="9">
    <location>
        <begin position="115"/>
        <end position="132"/>
    </location>
</feature>
<protein>
    <recommendedName>
        <fullName evidence="10">NADH:quinone oxidoreductase/Mrp antiporter transmembrane domain-containing protein</fullName>
    </recommendedName>
</protein>
<dbReference type="PANTHER" id="PTHR42703">
    <property type="entry name" value="NADH DEHYDROGENASE"/>
    <property type="match status" value="1"/>
</dbReference>
<comment type="subcellular location">
    <subcellularLocation>
        <location evidence="1">Cell membrane</location>
        <topology evidence="1">Multi-pass membrane protein</topology>
    </subcellularLocation>
    <subcellularLocation>
        <location evidence="7">Membrane</location>
        <topology evidence="7">Multi-pass membrane protein</topology>
    </subcellularLocation>
</comment>
<feature type="domain" description="NADH:quinone oxidoreductase/Mrp antiporter transmembrane" evidence="10">
    <location>
        <begin position="132"/>
        <end position="419"/>
    </location>
</feature>
<keyword evidence="6 9" id="KW-0472">Membrane</keyword>
<accession>A0AAD1HVU4</accession>
<dbReference type="Pfam" id="PF00361">
    <property type="entry name" value="Proton_antipo_M"/>
    <property type="match status" value="1"/>
</dbReference>
<keyword evidence="4 7" id="KW-0812">Transmembrane</keyword>
<feature type="transmembrane region" description="Helical" evidence="9">
    <location>
        <begin position="517"/>
        <end position="542"/>
    </location>
</feature>
<sequence length="595" mass="59651">MPAATALLPLLVAVPILAACLLLALGRRLPGSVANAVVVAVSAASTGAAGCVLAAAAGSTVVAWIGGWHPRDGSAVGIALAADPLSAGLAVLIGALTGCAALYSRRGLDEAGTRFDALLMIFLAAMNGFVLAADLFNLFVFLELMGAVAYALTGIKIEDRSAIQGALNFGVIQSLSACLTLMGISVLYARVGQLDMAQLGTALRSAAGDGRSDALVVAAFVLVSAALLVKAAIVPLHFWLADAHAVAPAGVCVLFSGVMVELGLYGLWRVYWAVFAGALPPAVISRVFVAAGVLTAVVGSVMCVLQRHLKRMLAYSTVGHMGLLLVATATLTPHGVGGAAVYLIGHAGAKSALFLIVGILLDRHHSVDEWELVGRGRGQPVLAACYAVAAAALGGLPPFGTALGKSLCEEAVGSGWGSALFLGVSACTGGAVLRAGIRCFTGLGGRTEPPDDAAAGQTTRGDEQPDTWLRRTPPSMYTAIGLLLAGCLAAGALPAVARGADTAARRFVEAGAATAAPGWSVLGAGLGVLGCIVAAGVAAAGLHRWPPVARRTVGALAAPVLSALRAAHSGHIGDYLAWMFAALAALAAAVGLPST</sequence>
<keyword evidence="5 9" id="KW-1133">Transmembrane helix</keyword>
<keyword evidence="12" id="KW-1185">Reference proteome</keyword>
<dbReference type="PANTHER" id="PTHR42703:SF1">
    <property type="entry name" value="NA(+)_H(+) ANTIPORTER SUBUNIT D1"/>
    <property type="match status" value="1"/>
</dbReference>
<feature type="transmembrane region" description="Helical" evidence="9">
    <location>
        <begin position="167"/>
        <end position="189"/>
    </location>
</feature>
<feature type="transmembrane region" description="Helical" evidence="9">
    <location>
        <begin position="6"/>
        <end position="25"/>
    </location>
</feature>
<dbReference type="EMBL" id="AP022564">
    <property type="protein sequence ID" value="BBX21604.1"/>
    <property type="molecule type" value="Genomic_DNA"/>
</dbReference>
<evidence type="ECO:0000256" key="6">
    <source>
        <dbReference type="ARBA" id="ARBA00023136"/>
    </source>
</evidence>
<evidence type="ECO:0000313" key="11">
    <source>
        <dbReference type="EMBL" id="BBX21604.1"/>
    </source>
</evidence>
<dbReference type="Proteomes" id="UP000467636">
    <property type="component" value="Chromosome"/>
</dbReference>
<evidence type="ECO:0000259" key="10">
    <source>
        <dbReference type="Pfam" id="PF00361"/>
    </source>
</evidence>